<protein>
    <submittedName>
        <fullName evidence="8">MFS transporter</fullName>
    </submittedName>
</protein>
<keyword evidence="3 6" id="KW-0812">Transmembrane</keyword>
<dbReference type="Pfam" id="PF07690">
    <property type="entry name" value="MFS_1"/>
    <property type="match status" value="1"/>
</dbReference>
<gene>
    <name evidence="8" type="ORF">QR695_11540</name>
</gene>
<dbReference type="PANTHER" id="PTHR23530">
    <property type="entry name" value="TRANSPORT PROTEIN-RELATED"/>
    <property type="match status" value="1"/>
</dbReference>
<dbReference type="InterPro" id="IPR036259">
    <property type="entry name" value="MFS_trans_sf"/>
</dbReference>
<keyword evidence="4 6" id="KW-1133">Transmembrane helix</keyword>
<feature type="transmembrane region" description="Helical" evidence="6">
    <location>
        <begin position="218"/>
        <end position="237"/>
    </location>
</feature>
<evidence type="ECO:0000256" key="2">
    <source>
        <dbReference type="ARBA" id="ARBA00022448"/>
    </source>
</evidence>
<sequence length="403" mass="44155">MEQTIGGTIQLKIQQLYYAVTSSRSLIIQMVFTLNAIYYVTTAELNALQLVLIGTILEVSILLFELPTGLVADLYGRKQSMVIGISLIGLAHLLEGGIPEFWAIAVASALWGIGWTFISGAEQAWIADEMGNDGLEQVFLRGAQYSSLGRFVGIGLAVLLAEVTSVQMTIVLAGGMLVMLAIIAWRVLPETRFEPITRADTSNLAQAKRTVRYGYTHIRGNSILVGLAAITLVWGLASEGFDRLWGAHLIETFQLSEQAAVYWFGLFYAVAFLLNMLVLKGVELYVKGRYATTLFWFNVLLIIAMLAFASVGQFWVAVLLYWTIAALRNVHYPLMSVMTNERLPSKGRATILSMFGQVDAFGQVAGGPLIGLLALYTSIQGGLGVAALLLLPMLVFLRKIKHH</sequence>
<organism evidence="8 9">
    <name type="scientific">Exiguobacterium mexicanum</name>
    <dbReference type="NCBI Taxonomy" id="340146"/>
    <lineage>
        <taxon>Bacteria</taxon>
        <taxon>Bacillati</taxon>
        <taxon>Bacillota</taxon>
        <taxon>Bacilli</taxon>
        <taxon>Bacillales</taxon>
        <taxon>Bacillales Family XII. Incertae Sedis</taxon>
        <taxon>Exiguobacterium</taxon>
    </lineage>
</organism>
<dbReference type="InterPro" id="IPR005829">
    <property type="entry name" value="Sugar_transporter_CS"/>
</dbReference>
<feature type="transmembrane region" description="Helical" evidence="6">
    <location>
        <begin position="166"/>
        <end position="188"/>
    </location>
</feature>
<reference evidence="8 9" key="1">
    <citation type="submission" date="2023-06" db="EMBL/GenBank/DDBJ databases">
        <title>Influencing factors and mechanism of Cr(VI) reduction by facultative anaerobic Exiguobacterium sp. PY14.</title>
        <authorList>
            <person name="Zou L."/>
        </authorList>
    </citation>
    <scope>NUCLEOTIDE SEQUENCE [LARGE SCALE GENOMIC DNA]</scope>
    <source>
        <strain evidence="8 9">PY14</strain>
    </source>
</reference>
<name>A0ABT7MQZ4_9BACL</name>
<evidence type="ECO:0000256" key="1">
    <source>
        <dbReference type="ARBA" id="ARBA00004651"/>
    </source>
</evidence>
<evidence type="ECO:0000313" key="8">
    <source>
        <dbReference type="EMBL" id="MDL5377630.1"/>
    </source>
</evidence>
<accession>A0ABT7MQZ4</accession>
<dbReference type="Proteomes" id="UP001230807">
    <property type="component" value="Unassembled WGS sequence"/>
</dbReference>
<feature type="transmembrane region" description="Helical" evidence="6">
    <location>
        <begin position="78"/>
        <end position="95"/>
    </location>
</feature>
<feature type="transmembrane region" description="Helical" evidence="6">
    <location>
        <begin position="290"/>
        <end position="308"/>
    </location>
</feature>
<feature type="domain" description="Major facilitator superfamily (MFS) profile" evidence="7">
    <location>
        <begin position="1"/>
        <end position="403"/>
    </location>
</feature>
<dbReference type="InterPro" id="IPR011701">
    <property type="entry name" value="MFS"/>
</dbReference>
<evidence type="ECO:0000256" key="6">
    <source>
        <dbReference type="SAM" id="Phobius"/>
    </source>
</evidence>
<keyword evidence="2" id="KW-0813">Transport</keyword>
<evidence type="ECO:0000256" key="3">
    <source>
        <dbReference type="ARBA" id="ARBA00022692"/>
    </source>
</evidence>
<dbReference type="PANTHER" id="PTHR23530:SF1">
    <property type="entry name" value="PERMEASE, MAJOR FACILITATOR SUPERFAMILY-RELATED"/>
    <property type="match status" value="1"/>
</dbReference>
<dbReference type="EMBL" id="JASWER010000010">
    <property type="protein sequence ID" value="MDL5377630.1"/>
    <property type="molecule type" value="Genomic_DNA"/>
</dbReference>
<keyword evidence="5 6" id="KW-0472">Membrane</keyword>
<dbReference type="PROSITE" id="PS00216">
    <property type="entry name" value="SUGAR_TRANSPORT_1"/>
    <property type="match status" value="1"/>
</dbReference>
<evidence type="ECO:0000256" key="4">
    <source>
        <dbReference type="ARBA" id="ARBA00022989"/>
    </source>
</evidence>
<evidence type="ECO:0000313" key="9">
    <source>
        <dbReference type="Proteomes" id="UP001230807"/>
    </source>
</evidence>
<feature type="transmembrane region" description="Helical" evidence="6">
    <location>
        <begin position="47"/>
        <end position="66"/>
    </location>
</feature>
<feature type="transmembrane region" description="Helical" evidence="6">
    <location>
        <begin position="379"/>
        <end position="397"/>
    </location>
</feature>
<dbReference type="Gene3D" id="1.20.1250.20">
    <property type="entry name" value="MFS general substrate transporter like domains"/>
    <property type="match status" value="1"/>
</dbReference>
<dbReference type="SUPFAM" id="SSF103473">
    <property type="entry name" value="MFS general substrate transporter"/>
    <property type="match status" value="1"/>
</dbReference>
<comment type="subcellular location">
    <subcellularLocation>
        <location evidence="1">Cell membrane</location>
        <topology evidence="1">Multi-pass membrane protein</topology>
    </subcellularLocation>
</comment>
<comment type="caution">
    <text evidence="8">The sequence shown here is derived from an EMBL/GenBank/DDBJ whole genome shotgun (WGS) entry which is preliminary data.</text>
</comment>
<feature type="transmembrane region" description="Helical" evidence="6">
    <location>
        <begin position="260"/>
        <end position="278"/>
    </location>
</feature>
<evidence type="ECO:0000259" key="7">
    <source>
        <dbReference type="PROSITE" id="PS50850"/>
    </source>
</evidence>
<keyword evidence="9" id="KW-1185">Reference proteome</keyword>
<dbReference type="PROSITE" id="PS50850">
    <property type="entry name" value="MFS"/>
    <property type="match status" value="1"/>
</dbReference>
<dbReference type="InterPro" id="IPR020846">
    <property type="entry name" value="MFS_dom"/>
</dbReference>
<feature type="transmembrane region" description="Helical" evidence="6">
    <location>
        <begin position="16"/>
        <end position="41"/>
    </location>
</feature>
<evidence type="ECO:0000256" key="5">
    <source>
        <dbReference type="ARBA" id="ARBA00023136"/>
    </source>
</evidence>
<dbReference type="InterPro" id="IPR053160">
    <property type="entry name" value="MFS_DHA3_Transporter"/>
</dbReference>
<proteinExistence type="predicted"/>